<feature type="transmembrane region" description="Helical" evidence="6">
    <location>
        <begin position="138"/>
        <end position="160"/>
    </location>
</feature>
<evidence type="ECO:0000313" key="8">
    <source>
        <dbReference type="Proteomes" id="UP000494206"/>
    </source>
</evidence>
<comment type="subcellular location">
    <subcellularLocation>
        <location evidence="1">Membrane</location>
        <topology evidence="1">Multi-pass membrane protein</topology>
    </subcellularLocation>
</comment>
<dbReference type="GO" id="GO:0007606">
    <property type="term" value="P:sensory perception of chemical stimulus"/>
    <property type="evidence" value="ECO:0007669"/>
    <property type="project" value="InterPro"/>
</dbReference>
<evidence type="ECO:0000256" key="6">
    <source>
        <dbReference type="SAM" id="Phobius"/>
    </source>
</evidence>
<evidence type="ECO:0000256" key="5">
    <source>
        <dbReference type="ARBA" id="ARBA00023136"/>
    </source>
</evidence>
<dbReference type="Pfam" id="PF03125">
    <property type="entry name" value="Sre"/>
    <property type="match status" value="1"/>
</dbReference>
<evidence type="ECO:0000256" key="4">
    <source>
        <dbReference type="ARBA" id="ARBA00022989"/>
    </source>
</evidence>
<sequence length="339" mass="40654">MYTLTVMNMSAAEVVGWTHYFQIALIVEFILLIINFLQTLFMWYLVHFTNQYHRNLALLVEQICNQYFVSVLSRMFIIYMQITELRMDILLQNEYFLFAIWLRNSLLFVAFYCAPFLVFERVFATYYMADYENNQRRWIAYILIFLLYTISFTSAQLFIFVPSTDAFHTILISCTNLFAFALTILTDRYNRLQYRALRRSLTCCYSLSSRVQLAENIKSSRPFKVLCLLIAVFAFISSSMLHVDRYTNNETIRNVVYLVFNYSCWSYGTFVPIFMLFYNKKWQEEVIRLKRIVVFRNHHQIPLQRISKNEVKDSFGRNCLVDGKQQTDVYFSQLKFDWK</sequence>
<evidence type="ECO:0000313" key="7">
    <source>
        <dbReference type="EMBL" id="CAB3406070.1"/>
    </source>
</evidence>
<feature type="transmembrane region" description="Helical" evidence="6">
    <location>
        <begin position="20"/>
        <end position="46"/>
    </location>
</feature>
<dbReference type="GO" id="GO:0016020">
    <property type="term" value="C:membrane"/>
    <property type="evidence" value="ECO:0007669"/>
    <property type="project" value="UniProtKB-SubCell"/>
</dbReference>
<protein>
    <submittedName>
        <fullName evidence="7">Uncharacterized protein</fullName>
    </submittedName>
</protein>
<feature type="transmembrane region" description="Helical" evidence="6">
    <location>
        <begin position="67"/>
        <end position="83"/>
    </location>
</feature>
<evidence type="ECO:0000256" key="1">
    <source>
        <dbReference type="ARBA" id="ARBA00004141"/>
    </source>
</evidence>
<keyword evidence="4 6" id="KW-1133">Transmembrane helix</keyword>
<proteinExistence type="inferred from homology"/>
<gene>
    <name evidence="7" type="ORF">CBOVIS_LOCUS8192</name>
</gene>
<dbReference type="AlphaFoldDB" id="A0A8S1EWC5"/>
<dbReference type="Proteomes" id="UP000494206">
    <property type="component" value="Unassembled WGS sequence"/>
</dbReference>
<organism evidence="7 8">
    <name type="scientific">Caenorhabditis bovis</name>
    <dbReference type="NCBI Taxonomy" id="2654633"/>
    <lineage>
        <taxon>Eukaryota</taxon>
        <taxon>Metazoa</taxon>
        <taxon>Ecdysozoa</taxon>
        <taxon>Nematoda</taxon>
        <taxon>Chromadorea</taxon>
        <taxon>Rhabditida</taxon>
        <taxon>Rhabditina</taxon>
        <taxon>Rhabditomorpha</taxon>
        <taxon>Rhabditoidea</taxon>
        <taxon>Rhabditidae</taxon>
        <taxon>Peloderinae</taxon>
        <taxon>Caenorhabditis</taxon>
    </lineage>
</organism>
<dbReference type="PANTHER" id="PTHR47518:SF11">
    <property type="entry name" value="SERPENTINE RECEPTOR, CLASS E (EPSILON)-RELATED"/>
    <property type="match status" value="1"/>
</dbReference>
<name>A0A8S1EWC5_9PELO</name>
<feature type="transmembrane region" description="Helical" evidence="6">
    <location>
        <begin position="225"/>
        <end position="243"/>
    </location>
</feature>
<dbReference type="InterPro" id="IPR004151">
    <property type="entry name" value="7TM_GPCR_serpentine_rcpt_Sre"/>
</dbReference>
<keyword evidence="5 6" id="KW-0472">Membrane</keyword>
<evidence type="ECO:0000256" key="2">
    <source>
        <dbReference type="ARBA" id="ARBA00006803"/>
    </source>
</evidence>
<dbReference type="InterPro" id="IPR052854">
    <property type="entry name" value="Serpentine_rcpt_epsilon"/>
</dbReference>
<reference evidence="7 8" key="1">
    <citation type="submission" date="2020-04" db="EMBL/GenBank/DDBJ databases">
        <authorList>
            <person name="Laetsch R D."/>
            <person name="Stevens L."/>
            <person name="Kumar S."/>
            <person name="Blaxter L. M."/>
        </authorList>
    </citation>
    <scope>NUCLEOTIDE SEQUENCE [LARGE SCALE GENOMIC DNA]</scope>
</reference>
<keyword evidence="3 6" id="KW-0812">Transmembrane</keyword>
<evidence type="ECO:0000256" key="3">
    <source>
        <dbReference type="ARBA" id="ARBA00022692"/>
    </source>
</evidence>
<feature type="transmembrane region" description="Helical" evidence="6">
    <location>
        <begin position="255"/>
        <end position="278"/>
    </location>
</feature>
<comment type="caution">
    <text evidence="7">The sequence shown here is derived from an EMBL/GenBank/DDBJ whole genome shotgun (WGS) entry which is preliminary data.</text>
</comment>
<dbReference type="EMBL" id="CADEPM010000005">
    <property type="protein sequence ID" value="CAB3406070.1"/>
    <property type="molecule type" value="Genomic_DNA"/>
</dbReference>
<accession>A0A8S1EWC5</accession>
<feature type="transmembrane region" description="Helical" evidence="6">
    <location>
        <begin position="166"/>
        <end position="185"/>
    </location>
</feature>
<keyword evidence="8" id="KW-1185">Reference proteome</keyword>
<dbReference type="OrthoDB" id="5791856at2759"/>
<feature type="transmembrane region" description="Helical" evidence="6">
    <location>
        <begin position="95"/>
        <end position="118"/>
    </location>
</feature>
<comment type="similarity">
    <text evidence="2">Belongs to the nematode receptor-like protein sre family.</text>
</comment>
<dbReference type="PANTHER" id="PTHR47518">
    <property type="entry name" value="SERPENTINE RECEPTOR CLASS EPSILON-13-RELATED"/>
    <property type="match status" value="1"/>
</dbReference>